<dbReference type="AlphaFoldDB" id="A0A388L5P9"/>
<evidence type="ECO:0000313" key="1">
    <source>
        <dbReference type="EMBL" id="GBG77630.1"/>
    </source>
</evidence>
<keyword evidence="2" id="KW-1185">Reference proteome</keyword>
<dbReference type="EMBL" id="BFEA01000273">
    <property type="protein sequence ID" value="GBG77630.1"/>
    <property type="molecule type" value="Genomic_DNA"/>
</dbReference>
<proteinExistence type="predicted"/>
<organism evidence="1 2">
    <name type="scientific">Chara braunii</name>
    <name type="common">Braun's stonewort</name>
    <dbReference type="NCBI Taxonomy" id="69332"/>
    <lineage>
        <taxon>Eukaryota</taxon>
        <taxon>Viridiplantae</taxon>
        <taxon>Streptophyta</taxon>
        <taxon>Charophyceae</taxon>
        <taxon>Charales</taxon>
        <taxon>Characeae</taxon>
        <taxon>Chara</taxon>
    </lineage>
</organism>
<accession>A0A388L5P9</accession>
<name>A0A388L5P9_CHABU</name>
<dbReference type="Proteomes" id="UP000265515">
    <property type="component" value="Unassembled WGS sequence"/>
</dbReference>
<protein>
    <submittedName>
        <fullName evidence="1">Uncharacterized protein</fullName>
    </submittedName>
</protein>
<gene>
    <name evidence="1" type="ORF">CBR_g24076</name>
</gene>
<sequence length="101" mass="11878">MHCRCVRPAYGRCSIVTYVRVASTRRRLRWNKRTWELTVSSPANPEDRLQCSHFMVAGFLSCSQNILGLLNRVRFVSWVRSSEDCFCDRHFYFGCEQGYVC</sequence>
<comment type="caution">
    <text evidence="1">The sequence shown here is derived from an EMBL/GenBank/DDBJ whole genome shotgun (WGS) entry which is preliminary data.</text>
</comment>
<dbReference type="Gramene" id="GBG77630">
    <property type="protein sequence ID" value="GBG77630"/>
    <property type="gene ID" value="CBR_g24076"/>
</dbReference>
<reference evidence="1 2" key="1">
    <citation type="journal article" date="2018" name="Cell">
        <title>The Chara Genome: Secondary Complexity and Implications for Plant Terrestrialization.</title>
        <authorList>
            <person name="Nishiyama T."/>
            <person name="Sakayama H."/>
            <person name="Vries J.D."/>
            <person name="Buschmann H."/>
            <person name="Saint-Marcoux D."/>
            <person name="Ullrich K.K."/>
            <person name="Haas F.B."/>
            <person name="Vanderstraeten L."/>
            <person name="Becker D."/>
            <person name="Lang D."/>
            <person name="Vosolsobe S."/>
            <person name="Rombauts S."/>
            <person name="Wilhelmsson P.K.I."/>
            <person name="Janitza P."/>
            <person name="Kern R."/>
            <person name="Heyl A."/>
            <person name="Rumpler F."/>
            <person name="Villalobos L.I.A.C."/>
            <person name="Clay J.M."/>
            <person name="Skokan R."/>
            <person name="Toyoda A."/>
            <person name="Suzuki Y."/>
            <person name="Kagoshima H."/>
            <person name="Schijlen E."/>
            <person name="Tajeshwar N."/>
            <person name="Catarino B."/>
            <person name="Hetherington A.J."/>
            <person name="Saltykova A."/>
            <person name="Bonnot C."/>
            <person name="Breuninger H."/>
            <person name="Symeonidi A."/>
            <person name="Radhakrishnan G.V."/>
            <person name="Van Nieuwerburgh F."/>
            <person name="Deforce D."/>
            <person name="Chang C."/>
            <person name="Karol K.G."/>
            <person name="Hedrich R."/>
            <person name="Ulvskov P."/>
            <person name="Glockner G."/>
            <person name="Delwiche C.F."/>
            <person name="Petrasek J."/>
            <person name="Van de Peer Y."/>
            <person name="Friml J."/>
            <person name="Beilby M."/>
            <person name="Dolan L."/>
            <person name="Kohara Y."/>
            <person name="Sugano S."/>
            <person name="Fujiyama A."/>
            <person name="Delaux P.-M."/>
            <person name="Quint M."/>
            <person name="TheiBen G."/>
            <person name="Hagemann M."/>
            <person name="Harholt J."/>
            <person name="Dunand C."/>
            <person name="Zachgo S."/>
            <person name="Langdale J."/>
            <person name="Maumus F."/>
            <person name="Straeten D.V.D."/>
            <person name="Gould S.B."/>
            <person name="Rensing S.A."/>
        </authorList>
    </citation>
    <scope>NUCLEOTIDE SEQUENCE [LARGE SCALE GENOMIC DNA]</scope>
    <source>
        <strain evidence="1 2">S276</strain>
    </source>
</reference>
<evidence type="ECO:0000313" key="2">
    <source>
        <dbReference type="Proteomes" id="UP000265515"/>
    </source>
</evidence>